<proteinExistence type="inferred from homology"/>
<dbReference type="STRING" id="2177.BHR79_04440"/>
<dbReference type="Proteomes" id="UP000267921">
    <property type="component" value="Unassembled WGS sequence"/>
</dbReference>
<comment type="similarity">
    <text evidence="1">Belongs to the HAD-like hydrolase superfamily.</text>
</comment>
<organism evidence="2 5">
    <name type="scientific">Methanohalophilus halophilus</name>
    <dbReference type="NCBI Taxonomy" id="2177"/>
    <lineage>
        <taxon>Archaea</taxon>
        <taxon>Methanobacteriati</taxon>
        <taxon>Methanobacteriota</taxon>
        <taxon>Stenosarchaea group</taxon>
        <taxon>Methanomicrobia</taxon>
        <taxon>Methanosarcinales</taxon>
        <taxon>Methanosarcinaceae</taxon>
        <taxon>Methanohalophilus</taxon>
    </lineage>
</organism>
<reference evidence="2 5" key="1">
    <citation type="submission" date="2016-10" db="EMBL/GenBank/DDBJ databases">
        <title>Methanohalophilus halophilus.</title>
        <authorList>
            <person name="L'haridon S."/>
        </authorList>
    </citation>
    <scope>NUCLEOTIDE SEQUENCE [LARGE SCALE GENOMIC DNA]</scope>
    <source>
        <strain evidence="2 5">Z-7982</strain>
    </source>
</reference>
<sequence length="213" mass="23882">MARALIFDMDGILIDSMPHHVKTINRVFGAVGIHLDEQTIYDMEGSRTVDIVTHILKRKNIDPGSLDIEGLLAQYQEEFKRTASFRPFEQIRAILPELKEHFLISMVSGADRTIVNHIVDDFFPGIFDAVISGEDVIKGKPEPEPFLKASRMLEVNPRECIVVENATKGVEAAKRAGMYCVAVPTYVSPDKLEGADRIFEDHGKLAQYLLSLK</sequence>
<dbReference type="InterPro" id="IPR036412">
    <property type="entry name" value="HAD-like_sf"/>
</dbReference>
<dbReference type="SUPFAM" id="SSF56784">
    <property type="entry name" value="HAD-like"/>
    <property type="match status" value="1"/>
</dbReference>
<dbReference type="RefSeq" id="WP_072561257.1">
    <property type="nucleotide sequence ID" value="NZ_CP017921.1"/>
</dbReference>
<dbReference type="EMBL" id="RJJG01000006">
    <property type="protein sequence ID" value="RNI08004.1"/>
    <property type="molecule type" value="Genomic_DNA"/>
</dbReference>
<dbReference type="Gene3D" id="3.40.50.1000">
    <property type="entry name" value="HAD superfamily/HAD-like"/>
    <property type="match status" value="1"/>
</dbReference>
<evidence type="ECO:0000313" key="6">
    <source>
        <dbReference type="Proteomes" id="UP000198669"/>
    </source>
</evidence>
<evidence type="ECO:0000313" key="7">
    <source>
        <dbReference type="Proteomes" id="UP000267921"/>
    </source>
</evidence>
<evidence type="ECO:0000313" key="5">
    <source>
        <dbReference type="Proteomes" id="UP000186879"/>
    </source>
</evidence>
<dbReference type="InterPro" id="IPR023214">
    <property type="entry name" value="HAD_sf"/>
</dbReference>
<evidence type="ECO:0000256" key="1">
    <source>
        <dbReference type="ARBA" id="ARBA00007958"/>
    </source>
</evidence>
<evidence type="ECO:0000313" key="4">
    <source>
        <dbReference type="EMBL" id="SDW71585.1"/>
    </source>
</evidence>
<dbReference type="Proteomes" id="UP000186879">
    <property type="component" value="Chromosome"/>
</dbReference>
<dbReference type="SFLD" id="SFLDG01135">
    <property type="entry name" value="C1.5.6:_HAD__Beta-PGM__Phospha"/>
    <property type="match status" value="1"/>
</dbReference>
<reference evidence="4 6" key="2">
    <citation type="submission" date="2016-10" db="EMBL/GenBank/DDBJ databases">
        <authorList>
            <person name="de Groot N.N."/>
        </authorList>
    </citation>
    <scope>NUCLEOTIDE SEQUENCE [LARGE SCALE GENOMIC DNA]</scope>
    <source>
        <strain evidence="4 6">Z-7982</strain>
    </source>
</reference>
<dbReference type="SFLD" id="SFLDS00003">
    <property type="entry name" value="Haloacid_Dehalogenase"/>
    <property type="match status" value="1"/>
</dbReference>
<gene>
    <name evidence="2" type="ORF">BHR79_04440</name>
    <name evidence="3" type="ORF">EFE40_08615</name>
    <name evidence="4" type="ORF">SAMN04515625_1485</name>
</gene>
<dbReference type="GO" id="GO:0050308">
    <property type="term" value="F:sugar-phosphatase activity"/>
    <property type="evidence" value="ECO:0007669"/>
    <property type="project" value="TreeGrafter"/>
</dbReference>
<keyword evidence="2" id="KW-0378">Hydrolase</keyword>
<evidence type="ECO:0000313" key="3">
    <source>
        <dbReference type="EMBL" id="RNI08004.1"/>
    </source>
</evidence>
<dbReference type="OrthoDB" id="31229at2157"/>
<dbReference type="PANTHER" id="PTHR43481">
    <property type="entry name" value="FRUCTOSE-1-PHOSPHATE PHOSPHATASE"/>
    <property type="match status" value="1"/>
</dbReference>
<dbReference type="PANTHER" id="PTHR43481:SF4">
    <property type="entry name" value="GLYCEROL-1-PHOSPHATE PHOSPHOHYDROLASE 1-RELATED"/>
    <property type="match status" value="1"/>
</dbReference>
<dbReference type="InterPro" id="IPR006439">
    <property type="entry name" value="HAD-SF_hydro_IA"/>
</dbReference>
<dbReference type="EMBL" id="FNMU01000004">
    <property type="protein sequence ID" value="SDW71585.1"/>
    <property type="molecule type" value="Genomic_DNA"/>
</dbReference>
<dbReference type="Gene3D" id="1.10.150.240">
    <property type="entry name" value="Putative phosphatase, domain 2"/>
    <property type="match status" value="1"/>
</dbReference>
<dbReference type="InterPro" id="IPR051806">
    <property type="entry name" value="HAD-like_SPP"/>
</dbReference>
<dbReference type="SFLD" id="SFLDG01129">
    <property type="entry name" value="C1.5:_HAD__Beta-PGM__Phosphata"/>
    <property type="match status" value="1"/>
</dbReference>
<dbReference type="KEGG" id="mhaz:BHR79_04440"/>
<accession>A0A1L3Q1T1</accession>
<reference evidence="3 7" key="3">
    <citation type="submission" date="2018-10" db="EMBL/GenBank/DDBJ databases">
        <title>Cultivation of a novel Methanohalophilus strain from Kebrit Deep of the Red Sea and a genomic comparison of members of the genus Methanohalophilus.</title>
        <authorList>
            <person name="Guan Y."/>
            <person name="Ngugi D.K."/>
            <person name="Stingl U."/>
        </authorList>
    </citation>
    <scope>NUCLEOTIDE SEQUENCE [LARGE SCALE GENOMIC DNA]</scope>
    <source>
        <strain evidence="3 7">DSM 3094</strain>
    </source>
</reference>
<name>A0A1L3Q1T1_9EURY</name>
<dbReference type="NCBIfam" id="TIGR01509">
    <property type="entry name" value="HAD-SF-IA-v3"/>
    <property type="match status" value="1"/>
</dbReference>
<dbReference type="AlphaFoldDB" id="A0A1L3Q1T1"/>
<dbReference type="EMBL" id="CP017921">
    <property type="protein sequence ID" value="APH38810.1"/>
    <property type="molecule type" value="Genomic_DNA"/>
</dbReference>
<dbReference type="Proteomes" id="UP000198669">
    <property type="component" value="Unassembled WGS sequence"/>
</dbReference>
<dbReference type="Pfam" id="PF13419">
    <property type="entry name" value="HAD_2"/>
    <property type="match status" value="1"/>
</dbReference>
<protein>
    <submittedName>
        <fullName evidence="2">HAD family hydrolase</fullName>
    </submittedName>
    <submittedName>
        <fullName evidence="3">HAD family phosphatase</fullName>
    </submittedName>
    <submittedName>
        <fullName evidence="4">Haloacid dehalogenase superfamily, subfamily IA, variant 3 with third motif having DD or ED</fullName>
    </submittedName>
</protein>
<evidence type="ECO:0000313" key="2">
    <source>
        <dbReference type="EMBL" id="APH38810.1"/>
    </source>
</evidence>
<keyword evidence="5" id="KW-1185">Reference proteome</keyword>
<dbReference type="InterPro" id="IPR041492">
    <property type="entry name" value="HAD_2"/>
</dbReference>
<dbReference type="GeneID" id="30582986"/>
<dbReference type="InterPro" id="IPR023198">
    <property type="entry name" value="PGP-like_dom2"/>
</dbReference>